<evidence type="ECO:0000313" key="1">
    <source>
        <dbReference type="EMBL" id="KAH7527879.1"/>
    </source>
</evidence>
<gene>
    <name evidence="1" type="ORF">FEM48_Zijuj05G0013300</name>
</gene>
<comment type="caution">
    <text evidence="1">The sequence shown here is derived from an EMBL/GenBank/DDBJ whole genome shotgun (WGS) entry which is preliminary data.</text>
</comment>
<reference evidence="1" key="1">
    <citation type="journal article" date="2021" name="Front. Plant Sci.">
        <title>Chromosome-Scale Genome Assembly for Chinese Sour Jujube and Insights Into Its Genome Evolution and Domestication Signature.</title>
        <authorList>
            <person name="Shen L.-Y."/>
            <person name="Luo H."/>
            <person name="Wang X.-L."/>
            <person name="Wang X.-M."/>
            <person name="Qiu X.-J."/>
            <person name="Liu H."/>
            <person name="Zhou S.-S."/>
            <person name="Jia K.-H."/>
            <person name="Nie S."/>
            <person name="Bao Y.-T."/>
            <person name="Zhang R.-G."/>
            <person name="Yun Q.-Z."/>
            <person name="Chai Y.-H."/>
            <person name="Lu J.-Y."/>
            <person name="Li Y."/>
            <person name="Zhao S.-W."/>
            <person name="Mao J.-F."/>
            <person name="Jia S.-G."/>
            <person name="Mao Y.-M."/>
        </authorList>
    </citation>
    <scope>NUCLEOTIDE SEQUENCE</scope>
    <source>
        <strain evidence="1">AT0</strain>
        <tissue evidence="1">Leaf</tissue>
    </source>
</reference>
<dbReference type="EMBL" id="JAEACU010000005">
    <property type="protein sequence ID" value="KAH7527879.1"/>
    <property type="molecule type" value="Genomic_DNA"/>
</dbReference>
<evidence type="ECO:0000313" key="2">
    <source>
        <dbReference type="Proteomes" id="UP000813462"/>
    </source>
</evidence>
<accession>A0A978VBZ0</accession>
<dbReference type="Proteomes" id="UP000813462">
    <property type="component" value="Unassembled WGS sequence"/>
</dbReference>
<protein>
    <submittedName>
        <fullName evidence="1">Uncharacterized protein</fullName>
    </submittedName>
</protein>
<name>A0A978VBZ0_ZIZJJ</name>
<organism evidence="1 2">
    <name type="scientific">Ziziphus jujuba var. spinosa</name>
    <dbReference type="NCBI Taxonomy" id="714518"/>
    <lineage>
        <taxon>Eukaryota</taxon>
        <taxon>Viridiplantae</taxon>
        <taxon>Streptophyta</taxon>
        <taxon>Embryophyta</taxon>
        <taxon>Tracheophyta</taxon>
        <taxon>Spermatophyta</taxon>
        <taxon>Magnoliopsida</taxon>
        <taxon>eudicotyledons</taxon>
        <taxon>Gunneridae</taxon>
        <taxon>Pentapetalae</taxon>
        <taxon>rosids</taxon>
        <taxon>fabids</taxon>
        <taxon>Rosales</taxon>
        <taxon>Rhamnaceae</taxon>
        <taxon>Paliureae</taxon>
        <taxon>Ziziphus</taxon>
    </lineage>
</organism>
<sequence length="155" mass="18303">MKYDDRWLETTLVDIQLSCAIQKLKNVLAPKDKVFENLRNLKRHSRELFSGLEEYIYVGGEGNNPLDIFEKQVLNLAYQVEDATSSFLCRREMRKKRQQGLMKKMMVLFDYFSDQHDNMFKEIKKAKDEFISSSNFGSFDIDQADSLFTNEYMLP</sequence>
<proteinExistence type="predicted"/>
<dbReference type="AlphaFoldDB" id="A0A978VBZ0"/>